<gene>
    <name evidence="11" type="ORF">GOOTI_093_00230</name>
</gene>
<reference evidence="11" key="1">
    <citation type="submission" date="2012-02" db="EMBL/GenBank/DDBJ databases">
        <title>Whole genome shotgun sequence of Gordonia otitidis NBRC 100426.</title>
        <authorList>
            <person name="Yoshida I."/>
            <person name="Hosoyama A."/>
            <person name="Tsuchikane K."/>
            <person name="Katsumata H."/>
            <person name="Yamazaki S."/>
            <person name="Fujita N."/>
        </authorList>
    </citation>
    <scope>NUCLEOTIDE SEQUENCE [LARGE SCALE GENOMIC DNA]</scope>
    <source>
        <strain evidence="11">NBRC 100426</strain>
    </source>
</reference>
<dbReference type="CDD" id="cd00761">
    <property type="entry name" value="Glyco_tranf_GTA_type"/>
    <property type="match status" value="1"/>
</dbReference>
<dbReference type="GO" id="GO:0016757">
    <property type="term" value="F:glycosyltransferase activity"/>
    <property type="evidence" value="ECO:0007669"/>
    <property type="project" value="UniProtKB-KW"/>
</dbReference>
<dbReference type="AlphaFoldDB" id="H5TKT8"/>
<dbReference type="GO" id="GO:0005886">
    <property type="term" value="C:plasma membrane"/>
    <property type="evidence" value="ECO:0007669"/>
    <property type="project" value="UniProtKB-SubCell"/>
</dbReference>
<dbReference type="Pfam" id="PF00535">
    <property type="entry name" value="Glycos_transf_2"/>
    <property type="match status" value="1"/>
</dbReference>
<dbReference type="Gene3D" id="3.90.550.10">
    <property type="entry name" value="Spore Coat Polysaccharide Biosynthesis Protein SpsA, Chain A"/>
    <property type="match status" value="1"/>
</dbReference>
<dbReference type="InterPro" id="IPR001173">
    <property type="entry name" value="Glyco_trans_2-like"/>
</dbReference>
<name>H5TKT8_GORO1</name>
<evidence type="ECO:0000256" key="9">
    <source>
        <dbReference type="ARBA" id="ARBA00040345"/>
    </source>
</evidence>
<sequence>MTLAPLAASDSNRLGKTHTITLSVVVPVYDEESTIGECLDRLCAQIAHIHEIIVVDNNSTDRGPDIIRALAQKFSQIRLITEPQQGLVFARNAGMNSATGDLVARIDADTRVGPDWAETIVDFFMADGAQAWSALCGRGEAYGVPFDGRFDKWKIRLHPLNRDREVRAPSEIPVLYGSNMVVRREVWSRIRDRVSMRRDIFEDVDLGLCVQDAGGRNAFLPALTVGVSPRRMETGMSSFVTYMSFLPRTFALHRRYGLALGAAAVYLPALTALHGARLLVLRSYDPETGGFGVRNMLRQRHDRLLP</sequence>
<comment type="function">
    <text evidence="6">Catalyzes the glycosylation of 4,4'-diaponeurosporenoate, i.e. the esterification of glucose at the C1'' position with the carboxyl group of 4,4'-diaponeurosporenic acid, to form glycosyl-4,4'-diaponeurosporenoate. This is a step in the biosynthesis of staphyloxanthin, an orange pigment present in most staphylococci strains.</text>
</comment>
<evidence type="ECO:0000259" key="10">
    <source>
        <dbReference type="Pfam" id="PF00535"/>
    </source>
</evidence>
<keyword evidence="4" id="KW-0808">Transferase</keyword>
<evidence type="ECO:0000313" key="11">
    <source>
        <dbReference type="EMBL" id="GAB34096.1"/>
    </source>
</evidence>
<dbReference type="InterPro" id="IPR029044">
    <property type="entry name" value="Nucleotide-diphossugar_trans"/>
</dbReference>
<dbReference type="OrthoDB" id="9802632at2"/>
<keyword evidence="5" id="KW-0472">Membrane</keyword>
<keyword evidence="12" id="KW-1185">Reference proteome</keyword>
<evidence type="ECO:0000256" key="4">
    <source>
        <dbReference type="ARBA" id="ARBA00022679"/>
    </source>
</evidence>
<organism evidence="11 12">
    <name type="scientific">Gordonia otitidis (strain DSM 44809 / CCUG 52243 / JCM 12355 / NBRC 100426 / IFM 10032)</name>
    <dbReference type="NCBI Taxonomy" id="1108044"/>
    <lineage>
        <taxon>Bacteria</taxon>
        <taxon>Bacillati</taxon>
        <taxon>Actinomycetota</taxon>
        <taxon>Actinomycetes</taxon>
        <taxon>Mycobacteriales</taxon>
        <taxon>Gordoniaceae</taxon>
        <taxon>Gordonia</taxon>
    </lineage>
</organism>
<comment type="pathway">
    <text evidence="7">Carotenoid biosynthesis; staphyloxanthin biosynthesis; staphyloxanthin from farnesyl diphosphate: step 4/5.</text>
</comment>
<evidence type="ECO:0000313" key="12">
    <source>
        <dbReference type="Proteomes" id="UP000005038"/>
    </source>
</evidence>
<dbReference type="STRING" id="1108044.GOOTI_093_00230"/>
<dbReference type="PANTHER" id="PTHR43646">
    <property type="entry name" value="GLYCOSYLTRANSFERASE"/>
    <property type="match status" value="1"/>
</dbReference>
<comment type="similarity">
    <text evidence="8">Belongs to the glycosyltransferase 2 family. CrtQ subfamily.</text>
</comment>
<accession>H5TKT8</accession>
<evidence type="ECO:0000256" key="3">
    <source>
        <dbReference type="ARBA" id="ARBA00022676"/>
    </source>
</evidence>
<dbReference type="PANTHER" id="PTHR43646:SF2">
    <property type="entry name" value="GLYCOSYLTRANSFERASE 2-LIKE DOMAIN-CONTAINING PROTEIN"/>
    <property type="match status" value="1"/>
</dbReference>
<evidence type="ECO:0000256" key="1">
    <source>
        <dbReference type="ARBA" id="ARBA00004236"/>
    </source>
</evidence>
<evidence type="ECO:0000256" key="7">
    <source>
        <dbReference type="ARBA" id="ARBA00037904"/>
    </source>
</evidence>
<dbReference type="EMBL" id="BAFB01000093">
    <property type="protein sequence ID" value="GAB34096.1"/>
    <property type="molecule type" value="Genomic_DNA"/>
</dbReference>
<dbReference type="Proteomes" id="UP000005038">
    <property type="component" value="Unassembled WGS sequence"/>
</dbReference>
<evidence type="ECO:0000256" key="5">
    <source>
        <dbReference type="ARBA" id="ARBA00023136"/>
    </source>
</evidence>
<comment type="subcellular location">
    <subcellularLocation>
        <location evidence="1">Cell membrane</location>
    </subcellularLocation>
</comment>
<proteinExistence type="inferred from homology"/>
<evidence type="ECO:0000256" key="2">
    <source>
        <dbReference type="ARBA" id="ARBA00022475"/>
    </source>
</evidence>
<protein>
    <recommendedName>
        <fullName evidence="9">4,4'-diaponeurosporenoate glycosyltransferase</fullName>
    </recommendedName>
</protein>
<evidence type="ECO:0000256" key="8">
    <source>
        <dbReference type="ARBA" id="ARBA00038120"/>
    </source>
</evidence>
<dbReference type="SUPFAM" id="SSF53448">
    <property type="entry name" value="Nucleotide-diphospho-sugar transferases"/>
    <property type="match status" value="1"/>
</dbReference>
<evidence type="ECO:0000256" key="6">
    <source>
        <dbReference type="ARBA" id="ARBA00037281"/>
    </source>
</evidence>
<comment type="caution">
    <text evidence="11">The sequence shown here is derived from an EMBL/GenBank/DDBJ whole genome shotgun (WGS) entry which is preliminary data.</text>
</comment>
<dbReference type="RefSeq" id="WP_007238335.1">
    <property type="nucleotide sequence ID" value="NZ_BAFB01000093.1"/>
</dbReference>
<keyword evidence="2" id="KW-1003">Cell membrane</keyword>
<keyword evidence="3" id="KW-0328">Glycosyltransferase</keyword>
<feature type="domain" description="Glycosyltransferase 2-like" evidence="10">
    <location>
        <begin position="23"/>
        <end position="187"/>
    </location>
</feature>